<feature type="transmembrane region" description="Helical" evidence="1">
    <location>
        <begin position="36"/>
        <end position="60"/>
    </location>
</feature>
<organism evidence="2 3">
    <name type="scientific">Eiseniibacteriota bacterium</name>
    <dbReference type="NCBI Taxonomy" id="2212470"/>
    <lineage>
        <taxon>Bacteria</taxon>
        <taxon>Candidatus Eiseniibacteriota</taxon>
    </lineage>
</organism>
<proteinExistence type="predicted"/>
<evidence type="ECO:0000256" key="1">
    <source>
        <dbReference type="SAM" id="Phobius"/>
    </source>
</evidence>
<protein>
    <submittedName>
        <fullName evidence="2">Uncharacterized protein</fullName>
    </submittedName>
</protein>
<dbReference type="AlphaFoldDB" id="A0A538TZR0"/>
<reference evidence="2 3" key="1">
    <citation type="journal article" date="2019" name="Nat. Microbiol.">
        <title>Mediterranean grassland soil C-N compound turnover is dependent on rainfall and depth, and is mediated by genomically divergent microorganisms.</title>
        <authorList>
            <person name="Diamond S."/>
            <person name="Andeer P.F."/>
            <person name="Li Z."/>
            <person name="Crits-Christoph A."/>
            <person name="Burstein D."/>
            <person name="Anantharaman K."/>
            <person name="Lane K.R."/>
            <person name="Thomas B.C."/>
            <person name="Pan C."/>
            <person name="Northen T.R."/>
            <person name="Banfield J.F."/>
        </authorList>
    </citation>
    <scope>NUCLEOTIDE SEQUENCE [LARGE SCALE GENOMIC DNA]</scope>
    <source>
        <strain evidence="2">WS_11</strain>
    </source>
</reference>
<comment type="caution">
    <text evidence="2">The sequence shown here is derived from an EMBL/GenBank/DDBJ whole genome shotgun (WGS) entry which is preliminary data.</text>
</comment>
<keyword evidence="1" id="KW-0472">Membrane</keyword>
<keyword evidence="1" id="KW-0812">Transmembrane</keyword>
<evidence type="ECO:0000313" key="3">
    <source>
        <dbReference type="Proteomes" id="UP000319771"/>
    </source>
</evidence>
<dbReference type="EMBL" id="VBPB01000339">
    <property type="protein sequence ID" value="TMQ69122.1"/>
    <property type="molecule type" value="Genomic_DNA"/>
</dbReference>
<keyword evidence="1" id="KW-1133">Transmembrane helix</keyword>
<feature type="transmembrane region" description="Helical" evidence="1">
    <location>
        <begin position="6"/>
        <end position="24"/>
    </location>
</feature>
<feature type="transmembrane region" description="Helical" evidence="1">
    <location>
        <begin position="66"/>
        <end position="84"/>
    </location>
</feature>
<evidence type="ECO:0000313" key="2">
    <source>
        <dbReference type="EMBL" id="TMQ69122.1"/>
    </source>
</evidence>
<sequence length="99" mass="10478">MSVRHWFDLVVALVGLVAAGMTVRERVLGRRGIPSTIGWVLCFLTLAAREGVPVVAPGLSDPVDKVSDFISIGLIVLLVSAWLVRRSGRQGSPSAGARA</sequence>
<name>A0A538TZR0_UNCEI</name>
<accession>A0A538TZR0</accession>
<dbReference type="Proteomes" id="UP000319771">
    <property type="component" value="Unassembled WGS sequence"/>
</dbReference>
<gene>
    <name evidence="2" type="ORF">E6K81_15660</name>
</gene>